<protein>
    <submittedName>
        <fullName evidence="4">Virginiamycin A acetyltransferase</fullName>
    </submittedName>
</protein>
<dbReference type="PANTHER" id="PTHR23416">
    <property type="entry name" value="SIALIC ACID SYNTHASE-RELATED"/>
    <property type="match status" value="1"/>
</dbReference>
<reference evidence="4 5" key="1">
    <citation type="submission" date="2017-07" db="EMBL/GenBank/DDBJ databases">
        <authorList>
            <person name="Sun Z.S."/>
            <person name="Albrecht U."/>
            <person name="Echele G."/>
            <person name="Lee C.C."/>
        </authorList>
    </citation>
    <scope>NUCLEOTIDE SEQUENCE [LARGE SCALE GENOMIC DNA]</scope>
    <source>
        <strain evidence="4 5">DSM 14827</strain>
    </source>
</reference>
<dbReference type="CDD" id="cd03349">
    <property type="entry name" value="LbH_XAT"/>
    <property type="match status" value="1"/>
</dbReference>
<keyword evidence="2" id="KW-0677">Repeat</keyword>
<dbReference type="GO" id="GO:0016746">
    <property type="term" value="F:acyltransferase activity"/>
    <property type="evidence" value="ECO:0007669"/>
    <property type="project" value="UniProtKB-KW"/>
</dbReference>
<keyword evidence="5" id="KW-1185">Reference proteome</keyword>
<evidence type="ECO:0000313" key="5">
    <source>
        <dbReference type="Proteomes" id="UP000198307"/>
    </source>
</evidence>
<dbReference type="RefSeq" id="WP_089344762.1">
    <property type="nucleotide sequence ID" value="NZ_CP067129.1"/>
</dbReference>
<dbReference type="PANTHER" id="PTHR23416:SF78">
    <property type="entry name" value="LIPOPOLYSACCHARIDE BIOSYNTHESIS O-ACETYL TRANSFERASE WBBJ-RELATED"/>
    <property type="match status" value="1"/>
</dbReference>
<evidence type="ECO:0000313" key="4">
    <source>
        <dbReference type="EMBL" id="SNT74922.1"/>
    </source>
</evidence>
<evidence type="ECO:0000256" key="2">
    <source>
        <dbReference type="ARBA" id="ARBA00022737"/>
    </source>
</evidence>
<name>A0A239PY86_9RHOB</name>
<dbReference type="Gene3D" id="2.160.10.10">
    <property type="entry name" value="Hexapeptide repeat proteins"/>
    <property type="match status" value="1"/>
</dbReference>
<keyword evidence="1 4" id="KW-0808">Transferase</keyword>
<dbReference type="OrthoDB" id="9815592at2"/>
<evidence type="ECO:0000256" key="1">
    <source>
        <dbReference type="ARBA" id="ARBA00022679"/>
    </source>
</evidence>
<accession>A0A239PY86</accession>
<gene>
    <name evidence="4" type="ORF">SAMN05444959_1093</name>
</gene>
<dbReference type="InterPro" id="IPR011004">
    <property type="entry name" value="Trimer_LpxA-like_sf"/>
</dbReference>
<dbReference type="AlphaFoldDB" id="A0A239PY86"/>
<dbReference type="EMBL" id="FZQB01000009">
    <property type="protein sequence ID" value="SNT74922.1"/>
    <property type="molecule type" value="Genomic_DNA"/>
</dbReference>
<evidence type="ECO:0000256" key="3">
    <source>
        <dbReference type="ARBA" id="ARBA00023315"/>
    </source>
</evidence>
<keyword evidence="3" id="KW-0012">Acyltransferase</keyword>
<sequence>MLMKSIFSKKEIDQLFRLDDAKRVRSGNIRGPLSKWTISGNVSCGRYSSINGVFNARGQVRIGNYCAFGQFVSLLSGNHRTDMPNQQIWLSQRHGFKSPHESKGPIEIGHNVWIGDKVNVLSGVQVGHGSVIAAGATVTRSVGPFEIVAGTPARVLKKRFTDNVVGQLLEIQWWNWDEERISSNQKFFETEIPSDKDMDLLSLIV</sequence>
<dbReference type="Pfam" id="PF00132">
    <property type="entry name" value="Hexapep"/>
    <property type="match status" value="1"/>
</dbReference>
<dbReference type="InterPro" id="IPR018357">
    <property type="entry name" value="Hexapep_transf_CS"/>
</dbReference>
<proteinExistence type="predicted"/>
<organism evidence="4 5">
    <name type="scientific">Paracoccus seriniphilus</name>
    <dbReference type="NCBI Taxonomy" id="184748"/>
    <lineage>
        <taxon>Bacteria</taxon>
        <taxon>Pseudomonadati</taxon>
        <taxon>Pseudomonadota</taxon>
        <taxon>Alphaproteobacteria</taxon>
        <taxon>Rhodobacterales</taxon>
        <taxon>Paracoccaceae</taxon>
        <taxon>Paracoccus</taxon>
    </lineage>
</organism>
<dbReference type="SUPFAM" id="SSF51161">
    <property type="entry name" value="Trimeric LpxA-like enzymes"/>
    <property type="match status" value="1"/>
</dbReference>
<dbReference type="PROSITE" id="PS00101">
    <property type="entry name" value="HEXAPEP_TRANSFERASES"/>
    <property type="match status" value="1"/>
</dbReference>
<dbReference type="Proteomes" id="UP000198307">
    <property type="component" value="Unassembled WGS sequence"/>
</dbReference>
<dbReference type="InterPro" id="IPR001451">
    <property type="entry name" value="Hexapep"/>
</dbReference>
<dbReference type="InterPro" id="IPR051159">
    <property type="entry name" value="Hexapeptide_acetyltransf"/>
</dbReference>